<protein>
    <submittedName>
        <fullName evidence="1">5301_t:CDS:1</fullName>
    </submittedName>
</protein>
<sequence>MSEVEITLSRKKLMPVNFFHNIVNAISNNSEASQEVQEVAKKLSKRKKDCMILPARRVESHTVFVQYDIKEAISRWKEPMNKHILGDVTNLIPVPVAGEKRRKYDANITDISSKRIKVPVSNATSFEASSNIQYLSPREKNSTYFLCQENALACIPPILKYSLFACESKSTTSVDSKPLKEVLLWEDFLEKANEHLFDQQKMIFKKSQFHYNHPLFSEANVYKAVDTNINSILNELMGTNYDFSSQKSYVGESDFTCYHNDDFIMIVEVKRKHILKKIYERTLSEFYMMIKYMTIW</sequence>
<proteinExistence type="predicted"/>
<dbReference type="Proteomes" id="UP000789366">
    <property type="component" value="Unassembled WGS sequence"/>
</dbReference>
<comment type="caution">
    <text evidence="1">The sequence shown here is derived from an EMBL/GenBank/DDBJ whole genome shotgun (WGS) entry which is preliminary data.</text>
</comment>
<dbReference type="EMBL" id="CAJVPW010000451">
    <property type="protein sequence ID" value="CAG8454525.1"/>
    <property type="molecule type" value="Genomic_DNA"/>
</dbReference>
<evidence type="ECO:0000313" key="1">
    <source>
        <dbReference type="EMBL" id="CAG8454525.1"/>
    </source>
</evidence>
<accession>A0ACA9K5U7</accession>
<organism evidence="1 2">
    <name type="scientific">Cetraspora pellucida</name>
    <dbReference type="NCBI Taxonomy" id="1433469"/>
    <lineage>
        <taxon>Eukaryota</taxon>
        <taxon>Fungi</taxon>
        <taxon>Fungi incertae sedis</taxon>
        <taxon>Mucoromycota</taxon>
        <taxon>Glomeromycotina</taxon>
        <taxon>Glomeromycetes</taxon>
        <taxon>Diversisporales</taxon>
        <taxon>Gigasporaceae</taxon>
        <taxon>Cetraspora</taxon>
    </lineage>
</organism>
<evidence type="ECO:0000313" key="2">
    <source>
        <dbReference type="Proteomes" id="UP000789366"/>
    </source>
</evidence>
<name>A0ACA9K5U7_9GLOM</name>
<gene>
    <name evidence="1" type="ORF">SPELUC_LOCUS973</name>
</gene>
<keyword evidence="2" id="KW-1185">Reference proteome</keyword>
<reference evidence="1" key="1">
    <citation type="submission" date="2021-06" db="EMBL/GenBank/DDBJ databases">
        <authorList>
            <person name="Kallberg Y."/>
            <person name="Tangrot J."/>
            <person name="Rosling A."/>
        </authorList>
    </citation>
    <scope>NUCLEOTIDE SEQUENCE</scope>
    <source>
        <strain evidence="1">28 12/20/2015</strain>
    </source>
</reference>